<reference evidence="1 2" key="1">
    <citation type="submission" date="2018-08" db="EMBL/GenBank/DDBJ databases">
        <title>A genome reference for cultivated species of the human gut microbiota.</title>
        <authorList>
            <person name="Zou Y."/>
            <person name="Xue W."/>
            <person name="Luo G."/>
        </authorList>
    </citation>
    <scope>NUCLEOTIDE SEQUENCE [LARGE SCALE GENOMIC DNA]</scope>
    <source>
        <strain evidence="1 2">AF19-1AC</strain>
    </source>
</reference>
<gene>
    <name evidence="1" type="ORF">DWX38_10070</name>
</gene>
<dbReference type="RefSeq" id="WP_118468260.1">
    <property type="nucleotide sequence ID" value="NZ_CAJLSL010000011.1"/>
</dbReference>
<comment type="caution">
    <text evidence="1">The sequence shown here is derived from an EMBL/GenBank/DDBJ whole genome shotgun (WGS) entry which is preliminary data.</text>
</comment>
<protein>
    <submittedName>
        <fullName evidence="1">Uncharacterized protein</fullName>
    </submittedName>
</protein>
<name>A0A412N2B0_9BACE</name>
<dbReference type="AlphaFoldDB" id="A0A412N2B0"/>
<evidence type="ECO:0000313" key="1">
    <source>
        <dbReference type="EMBL" id="RGT32206.1"/>
    </source>
</evidence>
<accession>A0A412N2B0</accession>
<proteinExistence type="predicted"/>
<dbReference type="Proteomes" id="UP000285159">
    <property type="component" value="Unassembled WGS sequence"/>
</dbReference>
<sequence length="119" mass="13896">MMFFVYHLQTYAPKNRAWKKVIDYIEKYKDILIKDELSLDALKHELCDVVNRINTDHPKLKRIQYSARPIDSGRTIRIEAYVVSGGLPDTIFIIDICKVRSVYQFSEKANMLEQEGGEV</sequence>
<organism evidence="1 2">
    <name type="scientific">Bacteroides clarus</name>
    <dbReference type="NCBI Taxonomy" id="626929"/>
    <lineage>
        <taxon>Bacteria</taxon>
        <taxon>Pseudomonadati</taxon>
        <taxon>Bacteroidota</taxon>
        <taxon>Bacteroidia</taxon>
        <taxon>Bacteroidales</taxon>
        <taxon>Bacteroidaceae</taxon>
        <taxon>Bacteroides</taxon>
    </lineage>
</organism>
<evidence type="ECO:0000313" key="2">
    <source>
        <dbReference type="Proteomes" id="UP000285159"/>
    </source>
</evidence>
<dbReference type="EMBL" id="QRWP01000008">
    <property type="protein sequence ID" value="RGT32206.1"/>
    <property type="molecule type" value="Genomic_DNA"/>
</dbReference>